<keyword evidence="1" id="KW-0233">DNA recombination</keyword>
<dbReference type="Gene3D" id="1.10.8.420">
    <property type="entry name" value="RecR Domain 1"/>
    <property type="match status" value="1"/>
</dbReference>
<dbReference type="Pfam" id="PF02132">
    <property type="entry name" value="RecR_ZnF"/>
    <property type="match status" value="1"/>
</dbReference>
<dbReference type="CDD" id="cd01025">
    <property type="entry name" value="TOPRIM_recR"/>
    <property type="match status" value="1"/>
</dbReference>
<comment type="similarity">
    <text evidence="1">Belongs to the RecR family.</text>
</comment>
<comment type="function">
    <text evidence="1">May play a role in DNA repair. It seems to be involved in an RecBC-independent recombinational process of DNA repair. It may act with RecF and RecO.</text>
</comment>
<dbReference type="GO" id="GO:0006281">
    <property type="term" value="P:DNA repair"/>
    <property type="evidence" value="ECO:0007669"/>
    <property type="project" value="UniProtKB-UniRule"/>
</dbReference>
<evidence type="ECO:0000256" key="1">
    <source>
        <dbReference type="HAMAP-Rule" id="MF_00017"/>
    </source>
</evidence>
<dbReference type="Pfam" id="PF21176">
    <property type="entry name" value="RecR_HhH"/>
    <property type="match status" value="1"/>
</dbReference>
<dbReference type="SMART" id="SM00493">
    <property type="entry name" value="TOPRIM"/>
    <property type="match status" value="1"/>
</dbReference>
<dbReference type="OrthoDB" id="9802672at2"/>
<dbReference type="Pfam" id="PF13662">
    <property type="entry name" value="Toprim_4"/>
    <property type="match status" value="1"/>
</dbReference>
<dbReference type="RefSeq" id="WP_088860398.1">
    <property type="nucleotide sequence ID" value="NZ_CP022115.1"/>
</dbReference>
<sequence>MKTPASLESLITALRVLPGVGPKTAQRMAYHLMQRDPGGADRLARAIDHARTHLKHCARCNTFSETELCALCADDQRRQDVLCVVEMPADALMIEQTHSYDGLYFVLMGKVSPLDGLTARDIPLEQLARRALDGTVNEVILATNFTAEGEATAHVLATLFKDRGLSVSRIARGLPVGGELEHVDAGTLAQALYERRRLSTGDA</sequence>
<dbReference type="HAMAP" id="MF_00017">
    <property type="entry name" value="RecR"/>
    <property type="match status" value="1"/>
</dbReference>
<keyword evidence="1" id="KW-0234">DNA repair</keyword>
<keyword evidence="1" id="KW-0863">Zinc-finger</keyword>
<dbReference type="SUPFAM" id="SSF111304">
    <property type="entry name" value="Recombination protein RecR"/>
    <property type="match status" value="1"/>
</dbReference>
<dbReference type="PANTHER" id="PTHR30446">
    <property type="entry name" value="RECOMBINATION PROTEIN RECR"/>
    <property type="match status" value="1"/>
</dbReference>
<reference evidence="3" key="1">
    <citation type="submission" date="2017-06" db="EMBL/GenBank/DDBJ databases">
        <title>Whole genome sequence of Laribacter hongkongensis LHGZ1.</title>
        <authorList>
            <person name="Chen D."/>
            <person name="Wu H."/>
            <person name="Chen J."/>
        </authorList>
    </citation>
    <scope>NUCLEOTIDE SEQUENCE [LARGE SCALE GENOMIC DNA]</scope>
    <source>
        <strain evidence="3">LHGZ1</strain>
    </source>
</reference>
<dbReference type="EMBL" id="CP022115">
    <property type="protein sequence ID" value="ASJ23915.1"/>
    <property type="molecule type" value="Genomic_DNA"/>
</dbReference>
<dbReference type="InterPro" id="IPR015967">
    <property type="entry name" value="Rcmb_RecR_Znf"/>
</dbReference>
<organism evidence="2 3">
    <name type="scientific">Laribacter hongkongensis</name>
    <dbReference type="NCBI Taxonomy" id="168471"/>
    <lineage>
        <taxon>Bacteria</taxon>
        <taxon>Pseudomonadati</taxon>
        <taxon>Pseudomonadota</taxon>
        <taxon>Betaproteobacteria</taxon>
        <taxon>Neisseriales</taxon>
        <taxon>Aquaspirillaceae</taxon>
        <taxon>Laribacter</taxon>
    </lineage>
</organism>
<keyword evidence="1" id="KW-0479">Metal-binding</keyword>
<dbReference type="Pfam" id="PF21175">
    <property type="entry name" value="RecR_C"/>
    <property type="match status" value="1"/>
</dbReference>
<name>A0A248LHB0_9NEIS</name>
<gene>
    <name evidence="1 2" type="primary">recR</name>
    <name evidence="2" type="ORF">LHGZ1_1084</name>
</gene>
<proteinExistence type="inferred from homology"/>
<keyword evidence="1" id="KW-0862">Zinc</keyword>
<dbReference type="PROSITE" id="PS50880">
    <property type="entry name" value="TOPRIM"/>
    <property type="match status" value="1"/>
</dbReference>
<evidence type="ECO:0000313" key="3">
    <source>
        <dbReference type="Proteomes" id="UP000197424"/>
    </source>
</evidence>
<dbReference type="InterPro" id="IPR034137">
    <property type="entry name" value="TOPRIM_RecR"/>
</dbReference>
<dbReference type="Proteomes" id="UP000197424">
    <property type="component" value="Chromosome"/>
</dbReference>
<accession>A0A248LHB0</accession>
<dbReference type="PANTHER" id="PTHR30446:SF0">
    <property type="entry name" value="RECOMBINATION PROTEIN RECR"/>
    <property type="match status" value="1"/>
</dbReference>
<dbReference type="GO" id="GO:0008270">
    <property type="term" value="F:zinc ion binding"/>
    <property type="evidence" value="ECO:0007669"/>
    <property type="project" value="UniProtKB-KW"/>
</dbReference>
<feature type="zinc finger region" description="C4-type" evidence="1">
    <location>
        <begin position="57"/>
        <end position="72"/>
    </location>
</feature>
<keyword evidence="1" id="KW-0227">DNA damage</keyword>
<dbReference type="GO" id="GO:0006310">
    <property type="term" value="P:DNA recombination"/>
    <property type="evidence" value="ECO:0007669"/>
    <property type="project" value="UniProtKB-UniRule"/>
</dbReference>
<dbReference type="InterPro" id="IPR006171">
    <property type="entry name" value="TOPRIM_dom"/>
</dbReference>
<dbReference type="GO" id="GO:0003677">
    <property type="term" value="F:DNA binding"/>
    <property type="evidence" value="ECO:0007669"/>
    <property type="project" value="UniProtKB-UniRule"/>
</dbReference>
<evidence type="ECO:0000313" key="2">
    <source>
        <dbReference type="EMBL" id="ASJ23915.1"/>
    </source>
</evidence>
<dbReference type="Gene3D" id="3.40.1360.10">
    <property type="match status" value="1"/>
</dbReference>
<dbReference type="InterPro" id="IPR000093">
    <property type="entry name" value="DNA_Rcmb_RecR"/>
</dbReference>
<dbReference type="AlphaFoldDB" id="A0A248LHB0"/>
<dbReference type="InterPro" id="IPR023627">
    <property type="entry name" value="Rcmb_RecR"/>
</dbReference>
<protein>
    <recommendedName>
        <fullName evidence="1">Recombination protein RecR</fullName>
    </recommendedName>
</protein>
<dbReference type="NCBIfam" id="TIGR00615">
    <property type="entry name" value="recR"/>
    <property type="match status" value="1"/>
</dbReference>